<dbReference type="SMART" id="SM00408">
    <property type="entry name" value="IGc2"/>
    <property type="match status" value="3"/>
</dbReference>
<evidence type="ECO:0000256" key="5">
    <source>
        <dbReference type="ARBA" id="ARBA00022989"/>
    </source>
</evidence>
<dbReference type="InterPro" id="IPR013783">
    <property type="entry name" value="Ig-like_fold"/>
</dbReference>
<keyword evidence="6" id="KW-0472">Membrane</keyword>
<keyword evidence="7" id="KW-0325">Glycoprotein</keyword>
<evidence type="ECO:0000256" key="4">
    <source>
        <dbReference type="ARBA" id="ARBA00022729"/>
    </source>
</evidence>
<dbReference type="SUPFAM" id="SSF48726">
    <property type="entry name" value="Immunoglobulin"/>
    <property type="match status" value="3"/>
</dbReference>
<keyword evidence="5" id="KW-1133">Transmembrane helix</keyword>
<dbReference type="EMBL" id="OE844792">
    <property type="protein sequence ID" value="CAD7606210.1"/>
    <property type="molecule type" value="Genomic_DNA"/>
</dbReference>
<dbReference type="PANTHER" id="PTHR32178">
    <property type="entry name" value="FAM187"/>
    <property type="match status" value="1"/>
</dbReference>
<keyword evidence="3" id="KW-0812">Transmembrane</keyword>
<evidence type="ECO:0000256" key="3">
    <source>
        <dbReference type="ARBA" id="ARBA00022692"/>
    </source>
</evidence>
<proteinExistence type="inferred from homology"/>
<name>A0A7R9K6G9_TIMGE</name>
<evidence type="ECO:0000256" key="6">
    <source>
        <dbReference type="ARBA" id="ARBA00023136"/>
    </source>
</evidence>
<evidence type="ECO:0000256" key="7">
    <source>
        <dbReference type="ARBA" id="ARBA00023180"/>
    </source>
</evidence>
<feature type="region of interest" description="Disordered" evidence="8">
    <location>
        <begin position="789"/>
        <end position="810"/>
    </location>
</feature>
<evidence type="ECO:0000313" key="10">
    <source>
        <dbReference type="EMBL" id="CAD7606210.1"/>
    </source>
</evidence>
<evidence type="ECO:0000256" key="2">
    <source>
        <dbReference type="ARBA" id="ARBA00008727"/>
    </source>
</evidence>
<dbReference type="PROSITE" id="PS50835">
    <property type="entry name" value="IG_LIKE"/>
    <property type="match status" value="4"/>
</dbReference>
<evidence type="ECO:0000256" key="8">
    <source>
        <dbReference type="SAM" id="MobiDB-lite"/>
    </source>
</evidence>
<dbReference type="InterPro" id="IPR007110">
    <property type="entry name" value="Ig-like_dom"/>
</dbReference>
<sequence>MFRLEQPSRATKASHTLGENIDDGNHLIVGSTFKNIFCVEETSKMILENVICGNISVDGGSSAHSLPYYVETQNGQLLALACHHCSTEVDGKPKTWYKEDVGSLLKGTRRHARINESEDGRVSISRTNNLVIRSMKEEDIGLYLCYDGEQMSDLKMRYLLDMASIQITPVPGESSKWRDYKLIRLQTLASALKLIIENETQDREDHQAQIAVVAMWEPWGPCTSKSRSGRENRRSRRCSFQIIKNSTDTKGFSSSTDKLMKLPCSSTLLKQVSGNLNLGLKQIQEFVEEESCVIHGFKGMGGKYHQEQPRYTRELKVFEGDNLTLSCPEATSVSAITWMKDEYVVGTESPGDAKESKVMVDDHGDLQMTRIDSNMKFTCFIDYVKMEEVYIRVVTVRPVSKFMFSFTLMYVMIRVNCSETSNIRLSGTEVQQHVVHAKFGENLLLECKSCAHKEDNDPKDWYKEKWPMKLRHSPGVEQIGNNRNGSRTFVNKKKDLIILSVSENDIGFYFCTDSNGVGKKPKYRFLLDVDKTPVTPVIGDSAAWVEYQKKQLLPLNSILKSFTRTDRETHKEGNINFQVDVEFGPWEPCVGDQELGKQRCRVGYCRLRPLTNEKKEEELQFFSDLSCRSLFLAQMYPNISAAVSSLPEFVEHDFNAIGKNFSSSFNENEMQPVDIYLTPKANVLQGKPKFKRSYVLSINANLTVNCSEATSGSTITWVKDGIVIGKTRGKSDVNAKVLVNGEGQLQIRNATRQESGKYVCFVDSTQEDEIRVFVVLHGDIKEVNPHLCGGRVENHSGKTTPSLPDQDSNSDLPVLSSLAQQQPVRISYMTQSTAIFSKRPKWELWQLRLEERHEALQFSASYREYRKIEKLFREQKLSTSDQYSNQNLFVNVKQDRKILKTLSTGPIGVGSTLSRLPVTQIEVFFPPRKGMELGLDARVDGRLDGMEPRSLSGRYPPDEDPPRLPGASTLCRKEVSRYVHPECAISVHDPQNAFSDLELACSTTYIMISFGFLPDNIKQL</sequence>
<dbReference type="InterPro" id="IPR003599">
    <property type="entry name" value="Ig_sub"/>
</dbReference>
<dbReference type="InterPro" id="IPR036179">
    <property type="entry name" value="Ig-like_dom_sf"/>
</dbReference>
<dbReference type="AlphaFoldDB" id="A0A7R9K6G9"/>
<protein>
    <recommendedName>
        <fullName evidence="9">Ig-like domain-containing protein</fullName>
    </recommendedName>
</protein>
<accession>A0A7R9K6G9</accession>
<feature type="domain" description="Ig-like" evidence="9">
    <location>
        <begin position="309"/>
        <end position="395"/>
    </location>
</feature>
<reference evidence="10" key="1">
    <citation type="submission" date="2020-11" db="EMBL/GenBank/DDBJ databases">
        <authorList>
            <person name="Tran Van P."/>
        </authorList>
    </citation>
    <scope>NUCLEOTIDE SEQUENCE</scope>
</reference>
<evidence type="ECO:0000256" key="1">
    <source>
        <dbReference type="ARBA" id="ARBA00004479"/>
    </source>
</evidence>
<dbReference type="InterPro" id="IPR013151">
    <property type="entry name" value="Immunoglobulin_dom"/>
</dbReference>
<dbReference type="SMART" id="SM00409">
    <property type="entry name" value="IG"/>
    <property type="match status" value="3"/>
</dbReference>
<feature type="region of interest" description="Disordered" evidence="8">
    <location>
        <begin position="946"/>
        <end position="965"/>
    </location>
</feature>
<dbReference type="Pfam" id="PF00047">
    <property type="entry name" value="ig"/>
    <property type="match status" value="1"/>
</dbReference>
<feature type="compositionally biased region" description="Polar residues" evidence="8">
    <location>
        <begin position="797"/>
        <end position="810"/>
    </location>
</feature>
<dbReference type="InterPro" id="IPR003598">
    <property type="entry name" value="Ig_sub2"/>
</dbReference>
<comment type="subcellular location">
    <subcellularLocation>
        <location evidence="1">Membrane</location>
        <topology evidence="1">Single-pass type I membrane protein</topology>
    </subcellularLocation>
</comment>
<dbReference type="InterPro" id="IPR039311">
    <property type="entry name" value="FAM187A/B"/>
</dbReference>
<feature type="domain" description="Ig-like" evidence="9">
    <location>
        <begin position="440"/>
        <end position="516"/>
    </location>
</feature>
<gene>
    <name evidence="10" type="ORF">TGEB3V08_LOCUS9759</name>
</gene>
<organism evidence="10">
    <name type="scientific">Timema genevievae</name>
    <name type="common">Walking stick</name>
    <dbReference type="NCBI Taxonomy" id="629358"/>
    <lineage>
        <taxon>Eukaryota</taxon>
        <taxon>Metazoa</taxon>
        <taxon>Ecdysozoa</taxon>
        <taxon>Arthropoda</taxon>
        <taxon>Hexapoda</taxon>
        <taxon>Insecta</taxon>
        <taxon>Pterygota</taxon>
        <taxon>Neoptera</taxon>
        <taxon>Polyneoptera</taxon>
        <taxon>Phasmatodea</taxon>
        <taxon>Timematodea</taxon>
        <taxon>Timematoidea</taxon>
        <taxon>Timematidae</taxon>
        <taxon>Timema</taxon>
    </lineage>
</organism>
<keyword evidence="4" id="KW-0732">Signal</keyword>
<dbReference type="Gene3D" id="2.60.40.10">
    <property type="entry name" value="Immunoglobulins"/>
    <property type="match status" value="3"/>
</dbReference>
<dbReference type="PANTHER" id="PTHR32178:SF6">
    <property type="entry name" value="IG-LIKE DOMAIN-CONTAINING PROTEIN"/>
    <property type="match status" value="1"/>
</dbReference>
<feature type="domain" description="Ig-like" evidence="9">
    <location>
        <begin position="679"/>
        <end position="771"/>
    </location>
</feature>
<dbReference type="GO" id="GO:0016020">
    <property type="term" value="C:membrane"/>
    <property type="evidence" value="ECO:0007669"/>
    <property type="project" value="UniProtKB-SubCell"/>
</dbReference>
<feature type="domain" description="Ig-like" evidence="9">
    <location>
        <begin position="61"/>
        <end position="145"/>
    </location>
</feature>
<comment type="similarity">
    <text evidence="2">Belongs to the FAM187 family.</text>
</comment>
<evidence type="ECO:0000259" key="9">
    <source>
        <dbReference type="PROSITE" id="PS50835"/>
    </source>
</evidence>